<keyword evidence="6" id="KW-0119">Carbohydrate metabolism</keyword>
<dbReference type="AlphaFoldDB" id="A0AAI8YJF8"/>
<dbReference type="GO" id="GO:0046872">
    <property type="term" value="F:metal ion binding"/>
    <property type="evidence" value="ECO:0007669"/>
    <property type="project" value="UniProtKB-KW"/>
</dbReference>
<feature type="domain" description="Chitin-binding type-1" evidence="11">
    <location>
        <begin position="423"/>
        <end position="467"/>
    </location>
</feature>
<dbReference type="CDD" id="cd00035">
    <property type="entry name" value="ChtBD1"/>
    <property type="match status" value="1"/>
</dbReference>
<dbReference type="Pfam" id="PF01522">
    <property type="entry name" value="Polysacc_deac_1"/>
    <property type="match status" value="1"/>
</dbReference>
<feature type="disulfide bond" evidence="8">
    <location>
        <begin position="440"/>
        <end position="454"/>
    </location>
</feature>
<evidence type="ECO:0000256" key="6">
    <source>
        <dbReference type="ARBA" id="ARBA00023277"/>
    </source>
</evidence>
<evidence type="ECO:0000256" key="5">
    <source>
        <dbReference type="ARBA" id="ARBA00022801"/>
    </source>
</evidence>
<proteinExistence type="predicted"/>
<evidence type="ECO:0000256" key="1">
    <source>
        <dbReference type="ARBA" id="ARBA00001941"/>
    </source>
</evidence>
<keyword evidence="5" id="KW-0378">Hydrolase</keyword>
<dbReference type="InterPro" id="IPR002509">
    <property type="entry name" value="NODB_dom"/>
</dbReference>
<gene>
    <name evidence="13" type="ORF">KHLLAP_LOCUS7430</name>
</gene>
<evidence type="ECO:0000313" key="13">
    <source>
        <dbReference type="EMBL" id="CAJ2506962.1"/>
    </source>
</evidence>
<feature type="signal peptide" evidence="10">
    <location>
        <begin position="1"/>
        <end position="20"/>
    </location>
</feature>
<dbReference type="InterPro" id="IPR036861">
    <property type="entry name" value="Endochitinase-like_sf"/>
</dbReference>
<dbReference type="PROSITE" id="PS00026">
    <property type="entry name" value="CHIT_BIND_I_1"/>
    <property type="match status" value="1"/>
</dbReference>
<evidence type="ECO:0000256" key="2">
    <source>
        <dbReference type="ARBA" id="ARBA00022669"/>
    </source>
</evidence>
<dbReference type="Gene3D" id="3.30.60.10">
    <property type="entry name" value="Endochitinase-like"/>
    <property type="match status" value="2"/>
</dbReference>
<feature type="disulfide bond" evidence="8">
    <location>
        <begin position="92"/>
        <end position="104"/>
    </location>
</feature>
<dbReference type="InterPro" id="IPR001002">
    <property type="entry name" value="Chitin-bd_1"/>
</dbReference>
<name>A0AAI8YJF8_9PEZI</name>
<keyword evidence="4 10" id="KW-0732">Signal</keyword>
<comment type="caution">
    <text evidence="13">The sequence shown here is derived from an EMBL/GenBank/DDBJ whole genome shotgun (WGS) entry which is preliminary data.</text>
</comment>
<dbReference type="PROSITE" id="PS50941">
    <property type="entry name" value="CHIT_BIND_I_2"/>
    <property type="match status" value="2"/>
</dbReference>
<dbReference type="Proteomes" id="UP001295740">
    <property type="component" value="Unassembled WGS sequence"/>
</dbReference>
<evidence type="ECO:0000256" key="4">
    <source>
        <dbReference type="ARBA" id="ARBA00022729"/>
    </source>
</evidence>
<feature type="disulfide bond" evidence="8">
    <location>
        <begin position="97"/>
        <end position="111"/>
    </location>
</feature>
<evidence type="ECO:0000256" key="10">
    <source>
        <dbReference type="SAM" id="SignalP"/>
    </source>
</evidence>
<dbReference type="PANTHER" id="PTHR46471">
    <property type="entry name" value="CHITIN DEACETYLASE"/>
    <property type="match status" value="1"/>
</dbReference>
<dbReference type="GO" id="GO:0008061">
    <property type="term" value="F:chitin binding"/>
    <property type="evidence" value="ECO:0007669"/>
    <property type="project" value="UniProtKB-UniRule"/>
</dbReference>
<keyword evidence="7" id="KW-0170">Cobalt</keyword>
<dbReference type="InterPro" id="IPR011330">
    <property type="entry name" value="Glyco_hydro/deAcase_b/a-brl"/>
</dbReference>
<dbReference type="GO" id="GO:0016810">
    <property type="term" value="F:hydrolase activity, acting on carbon-nitrogen (but not peptide) bonds"/>
    <property type="evidence" value="ECO:0007669"/>
    <property type="project" value="InterPro"/>
</dbReference>
<dbReference type="CDD" id="cd10951">
    <property type="entry name" value="CE4_ClCDA_like"/>
    <property type="match status" value="1"/>
</dbReference>
<dbReference type="GO" id="GO:0005975">
    <property type="term" value="P:carbohydrate metabolic process"/>
    <property type="evidence" value="ECO:0007669"/>
    <property type="project" value="InterPro"/>
</dbReference>
<feature type="chain" id="PRO_5042593593" evidence="10">
    <location>
        <begin position="21"/>
        <end position="467"/>
    </location>
</feature>
<reference evidence="13" key="1">
    <citation type="submission" date="2023-10" db="EMBL/GenBank/DDBJ databases">
        <authorList>
            <person name="Hackl T."/>
        </authorList>
    </citation>
    <scope>NUCLEOTIDE SEQUENCE</scope>
</reference>
<keyword evidence="14" id="KW-1185">Reference proteome</keyword>
<protein>
    <submittedName>
        <fullName evidence="13">Uu.00g081480.m01.CDS01</fullName>
    </submittedName>
</protein>
<dbReference type="SUPFAM" id="SSF57016">
    <property type="entry name" value="Plant lectins/antimicrobial peptides"/>
    <property type="match status" value="2"/>
</dbReference>
<comment type="caution">
    <text evidence="8">Lacks conserved residue(s) required for the propagation of feature annotation.</text>
</comment>
<accession>A0AAI8YJF8</accession>
<dbReference type="SUPFAM" id="SSF88713">
    <property type="entry name" value="Glycoside hydrolase/deacetylase"/>
    <property type="match status" value="1"/>
</dbReference>
<dbReference type="CDD" id="cd11618">
    <property type="entry name" value="ChtBD1_1"/>
    <property type="match status" value="1"/>
</dbReference>
<evidence type="ECO:0000313" key="14">
    <source>
        <dbReference type="Proteomes" id="UP001295740"/>
    </source>
</evidence>
<keyword evidence="2 8" id="KW-0147">Chitin-binding</keyword>
<evidence type="ECO:0000256" key="7">
    <source>
        <dbReference type="ARBA" id="ARBA00023285"/>
    </source>
</evidence>
<evidence type="ECO:0000256" key="3">
    <source>
        <dbReference type="ARBA" id="ARBA00022723"/>
    </source>
</evidence>
<feature type="domain" description="NodB homology" evidence="12">
    <location>
        <begin position="160"/>
        <end position="355"/>
    </location>
</feature>
<dbReference type="EMBL" id="CAUWAG010000010">
    <property type="protein sequence ID" value="CAJ2506962.1"/>
    <property type="molecule type" value="Genomic_DNA"/>
</dbReference>
<evidence type="ECO:0000256" key="8">
    <source>
        <dbReference type="PROSITE-ProRule" id="PRU00261"/>
    </source>
</evidence>
<dbReference type="InterPro" id="IPR018371">
    <property type="entry name" value="Chitin-binding_1_CS"/>
</dbReference>
<dbReference type="PROSITE" id="PS51677">
    <property type="entry name" value="NODB"/>
    <property type="match status" value="1"/>
</dbReference>
<evidence type="ECO:0000256" key="9">
    <source>
        <dbReference type="SAM" id="MobiDB-lite"/>
    </source>
</evidence>
<sequence length="467" mass="50508">MRWLDAFILAACASRTAAHADPNDPHHALPKLAGARRFLNEFNGQRRWQNRPRPLQESGTEQAAAEGPVEKRAQLEERQNTDGNCGPGYGSCATGYCCSPEGWCGTTEDYCTSPDCQINYGTGCDGNQKPAGVDTSTVARTKLGKIAYGGVGIYDCVNTGDIAITFDDGPWDYTNDLLDKLADYQAKATFFITGTNLHKGQINDPSLPWVSVIQRMAAEGHQIASHTWSHENYSTLTTAQYNNQIIWNEIALNDILGYFPTYMRPPYSICPTACENQLKTLGYHVTYFDLDTEGYLNDDPTLIQNSKDIWDEAVDGSNPCQDNYLNIEHDIHYQTVYNLTDYMLASLFSHGYRSVTVGQCLGDPPENWYRAGSSTVPAYNFTTRAPTGTWACLASATATGGSTATTTGVTTPTSTSGLQVSADGTCGSGVTCDGSEYGNCCSVNSWCGASVDYCGSGCQPAFGSGCS</sequence>
<comment type="cofactor">
    <cofactor evidence="1">
        <name>Co(2+)</name>
        <dbReference type="ChEBI" id="CHEBI:48828"/>
    </cofactor>
</comment>
<dbReference type="SMART" id="SM00270">
    <property type="entry name" value="ChtBD1"/>
    <property type="match status" value="2"/>
</dbReference>
<keyword evidence="8" id="KW-1015">Disulfide bond</keyword>
<keyword evidence="3" id="KW-0479">Metal-binding</keyword>
<feature type="disulfide bond" evidence="8">
    <location>
        <begin position="426"/>
        <end position="441"/>
    </location>
</feature>
<evidence type="ECO:0000259" key="11">
    <source>
        <dbReference type="PROSITE" id="PS50941"/>
    </source>
</evidence>
<feature type="region of interest" description="Disordered" evidence="9">
    <location>
        <begin position="43"/>
        <end position="71"/>
    </location>
</feature>
<feature type="domain" description="Chitin-binding type-1" evidence="11">
    <location>
        <begin position="82"/>
        <end position="126"/>
    </location>
</feature>
<evidence type="ECO:0000259" key="12">
    <source>
        <dbReference type="PROSITE" id="PS51677"/>
    </source>
</evidence>
<dbReference type="Gene3D" id="3.20.20.370">
    <property type="entry name" value="Glycoside hydrolase/deacetylase"/>
    <property type="match status" value="1"/>
</dbReference>
<dbReference type="PANTHER" id="PTHR46471:SF2">
    <property type="entry name" value="CHITIN DEACETYLASE-RELATED"/>
    <property type="match status" value="1"/>
</dbReference>
<organism evidence="13 14">
    <name type="scientific">Anthostomella pinea</name>
    <dbReference type="NCBI Taxonomy" id="933095"/>
    <lineage>
        <taxon>Eukaryota</taxon>
        <taxon>Fungi</taxon>
        <taxon>Dikarya</taxon>
        <taxon>Ascomycota</taxon>
        <taxon>Pezizomycotina</taxon>
        <taxon>Sordariomycetes</taxon>
        <taxon>Xylariomycetidae</taxon>
        <taxon>Xylariales</taxon>
        <taxon>Xylariaceae</taxon>
        <taxon>Anthostomella</taxon>
    </lineage>
</organism>